<sequence length="275" mass="30108">MDLNNCNKIIKEFSQLIEEKRYNPFEGELKVGVDLGTANIVLAIVDSNNRPIAGELYPSSVVRDGIVVDYIGATTIVRELKLRLEERLSTEFRYAATAIPPGIIEGNAKIMTNVVESADMEVINVVDEPTAASSILNITDGAIVDIGGGTTGISIIKNSKVVFTGDEPTGGNHMTLVLAGSNKISVEEAEIYKKDKAREQEVFSIIRPVVEKMASIVKEHLRNYDINEVYLVGGSTSFTDFEKVFEKELDVKVVKPCKPLLVTPLGVAMKCVFNR</sequence>
<evidence type="ECO:0000256" key="1">
    <source>
        <dbReference type="ARBA" id="ARBA00007381"/>
    </source>
</evidence>
<dbReference type="Proteomes" id="UP000749471">
    <property type="component" value="Unassembled WGS sequence"/>
</dbReference>
<dbReference type="InterPro" id="IPR005883">
    <property type="entry name" value="PilM"/>
</dbReference>
<gene>
    <name evidence="2" type="primary">eutJ</name>
    <name evidence="2" type="ORF">KQI42_05935</name>
</gene>
<dbReference type="InterPro" id="IPR018181">
    <property type="entry name" value="Heat_shock_70_CS"/>
</dbReference>
<reference evidence="2 3" key="1">
    <citation type="submission" date="2021-06" db="EMBL/GenBank/DDBJ databases">
        <authorList>
            <person name="Sun Q."/>
            <person name="Li D."/>
        </authorList>
    </citation>
    <scope>NUCLEOTIDE SEQUENCE [LARGE SCALE GENOMIC DNA]</scope>
    <source>
        <strain evidence="2 3">MSJ-40</strain>
    </source>
</reference>
<dbReference type="InterPro" id="IPR013366">
    <property type="entry name" value="EutJ"/>
</dbReference>
<dbReference type="NCBIfam" id="NF011660">
    <property type="entry name" value="PRK15080.1"/>
    <property type="match status" value="1"/>
</dbReference>
<keyword evidence="3" id="KW-1185">Reference proteome</keyword>
<evidence type="ECO:0000313" key="3">
    <source>
        <dbReference type="Proteomes" id="UP000749471"/>
    </source>
</evidence>
<comment type="caution">
    <text evidence="2">The sequence shown here is derived from an EMBL/GenBank/DDBJ whole genome shotgun (WGS) entry which is preliminary data.</text>
</comment>
<proteinExistence type="inferred from homology"/>
<dbReference type="InterPro" id="IPR050696">
    <property type="entry name" value="FtsA/MreB"/>
</dbReference>
<dbReference type="PANTHER" id="PTHR32432">
    <property type="entry name" value="CELL DIVISION PROTEIN FTSA-RELATED"/>
    <property type="match status" value="1"/>
</dbReference>
<dbReference type="PANTHER" id="PTHR32432:SF3">
    <property type="entry name" value="ETHANOLAMINE UTILIZATION PROTEIN EUTJ"/>
    <property type="match status" value="1"/>
</dbReference>
<dbReference type="PROSITE" id="PS00329">
    <property type="entry name" value="HSP70_2"/>
    <property type="match status" value="1"/>
</dbReference>
<evidence type="ECO:0000313" key="2">
    <source>
        <dbReference type="EMBL" id="MBU5437537.1"/>
    </source>
</evidence>
<dbReference type="CDD" id="cd24047">
    <property type="entry name" value="ASKHA_NBD_EutJ"/>
    <property type="match status" value="1"/>
</dbReference>
<organism evidence="2 3">
    <name type="scientific">Tissierella simiarum</name>
    <dbReference type="NCBI Taxonomy" id="2841534"/>
    <lineage>
        <taxon>Bacteria</taxon>
        <taxon>Bacillati</taxon>
        <taxon>Bacillota</taxon>
        <taxon>Tissierellia</taxon>
        <taxon>Tissierellales</taxon>
        <taxon>Tissierellaceae</taxon>
        <taxon>Tissierella</taxon>
    </lineage>
</organism>
<comment type="similarity">
    <text evidence="1">Belongs to the heat shock protein 70 family.</text>
</comment>
<accession>A0ABS6E3Q2</accession>
<protein>
    <submittedName>
        <fullName evidence="2">Ethanolamine utilization protein EutJ</fullName>
    </submittedName>
</protein>
<dbReference type="Pfam" id="PF11104">
    <property type="entry name" value="PilM_2"/>
    <property type="match status" value="1"/>
</dbReference>
<dbReference type="RefSeq" id="WP_216517759.1">
    <property type="nucleotide sequence ID" value="NZ_JAHLPM010000004.1"/>
</dbReference>
<dbReference type="NCBIfam" id="TIGR02529">
    <property type="entry name" value="EutJ"/>
    <property type="match status" value="1"/>
</dbReference>
<name>A0ABS6E3Q2_9FIRM</name>
<dbReference type="EMBL" id="JAHLPM010000004">
    <property type="protein sequence ID" value="MBU5437537.1"/>
    <property type="molecule type" value="Genomic_DNA"/>
</dbReference>